<organism evidence="1 2">
    <name type="scientific">Mesonia oceanica</name>
    <dbReference type="NCBI Taxonomy" id="2687242"/>
    <lineage>
        <taxon>Bacteria</taxon>
        <taxon>Pseudomonadati</taxon>
        <taxon>Bacteroidota</taxon>
        <taxon>Flavobacteriia</taxon>
        <taxon>Flavobacteriales</taxon>
        <taxon>Flavobacteriaceae</taxon>
        <taxon>Mesonia</taxon>
    </lineage>
</organism>
<dbReference type="Proteomes" id="UP000356253">
    <property type="component" value="Unassembled WGS sequence"/>
</dbReference>
<reference evidence="1" key="1">
    <citation type="submission" date="2019-09" db="EMBL/GenBank/DDBJ databases">
        <authorList>
            <person name="Rodrigo-Torres L."/>
            <person name="Arahal R. D."/>
            <person name="Lucena T."/>
        </authorList>
    </citation>
    <scope>NUCLEOTIDE SEQUENCE</scope>
    <source>
        <strain evidence="1">ISS653</strain>
    </source>
</reference>
<protein>
    <submittedName>
        <fullName evidence="1">Uncharacterized protein</fullName>
    </submittedName>
</protein>
<accession>A0AC61YDX8</accession>
<evidence type="ECO:0000313" key="1">
    <source>
        <dbReference type="EMBL" id="VVV02198.1"/>
    </source>
</evidence>
<name>A0AC61YDX8_9FLAO</name>
<sequence>MFFGNFKDLKLSDYKKAMTVISSNVEAIHHAIIEDIFYLGKALAQKPLYLKHSLYILVGGICVALIMHLFSVLYMSICL</sequence>
<keyword evidence="2" id="KW-1185">Reference proteome</keyword>
<proteinExistence type="predicted"/>
<gene>
    <name evidence="1" type="ORF">FVB9532_03496</name>
</gene>
<dbReference type="EMBL" id="CABVMM010000016">
    <property type="protein sequence ID" value="VVV02198.1"/>
    <property type="molecule type" value="Genomic_DNA"/>
</dbReference>
<evidence type="ECO:0000313" key="2">
    <source>
        <dbReference type="Proteomes" id="UP000356253"/>
    </source>
</evidence>
<comment type="caution">
    <text evidence="1">The sequence shown here is derived from an EMBL/GenBank/DDBJ whole genome shotgun (WGS) entry which is preliminary data.</text>
</comment>